<sequence>MAGMLCAHGHALMDVTLAGLRVLREVAERGTITAAAEALGYTQSAVSRQVAGLEQAAGARLFDRHPGGVRLTGAGRALLRHAVVALDALDAADRELRGAGAADGPVRLGFFPTAGAVFVARALAALRRDHPRIRVSTREGTTPSLVRALRAGTLDIALLSSRPPHRSPDTDAPPLRVEPLLETRLAVAVPAGGRFTGRDSVTAEEIADEPWIASPAGAQEPLLGVWPGLPGRPRVRHTARDWLTKLHLVAAGAGITTAPSTLLPAVPPGVRIVAVEGVAEEWRRVSLAHSPGPGTESANAVARALREEAAVLAD</sequence>
<proteinExistence type="inferred from homology"/>
<dbReference type="InterPro" id="IPR036390">
    <property type="entry name" value="WH_DNA-bd_sf"/>
</dbReference>
<evidence type="ECO:0000313" key="7">
    <source>
        <dbReference type="Proteomes" id="UP000536624"/>
    </source>
</evidence>
<keyword evidence="3" id="KW-0238">DNA-binding</keyword>
<feature type="domain" description="HTH lysR-type" evidence="5">
    <location>
        <begin position="15"/>
        <end position="72"/>
    </location>
</feature>
<evidence type="ECO:0000256" key="4">
    <source>
        <dbReference type="ARBA" id="ARBA00023163"/>
    </source>
</evidence>
<comment type="caution">
    <text evidence="6">The sequence shown here is derived from an EMBL/GenBank/DDBJ whole genome shotgun (WGS) entry which is preliminary data.</text>
</comment>
<reference evidence="6 7" key="1">
    <citation type="submission" date="2020-02" db="EMBL/GenBank/DDBJ databases">
        <title>Streptomyces malaysiensis DSM14702 (JHCC583434, PFL_A843) Genome sequencing and assembly.</title>
        <authorList>
            <person name="Samborskyy M."/>
        </authorList>
    </citation>
    <scope>NUCLEOTIDE SEQUENCE [LARGE SCALE GENOMIC DNA]</scope>
    <source>
        <strain evidence="6 7">DSM 14702</strain>
    </source>
</reference>
<gene>
    <name evidence="6" type="ORF">SMALB_7707</name>
</gene>
<organism evidence="6 7">
    <name type="scientific">Streptomyces malaysiensis</name>
    <dbReference type="NCBI Taxonomy" id="92644"/>
    <lineage>
        <taxon>Bacteria</taxon>
        <taxon>Bacillati</taxon>
        <taxon>Actinomycetota</taxon>
        <taxon>Actinomycetes</taxon>
        <taxon>Kitasatosporales</taxon>
        <taxon>Streptomycetaceae</taxon>
        <taxon>Streptomyces</taxon>
        <taxon>Streptomyces violaceusniger group</taxon>
    </lineage>
</organism>
<dbReference type="InterPro" id="IPR036388">
    <property type="entry name" value="WH-like_DNA-bd_sf"/>
</dbReference>
<comment type="similarity">
    <text evidence="1">Belongs to the LysR transcriptional regulatory family.</text>
</comment>
<dbReference type="PANTHER" id="PTHR30346:SF29">
    <property type="entry name" value="LYSR SUBSTRATE-BINDING"/>
    <property type="match status" value="1"/>
</dbReference>
<dbReference type="Pfam" id="PF03466">
    <property type="entry name" value="LysR_substrate"/>
    <property type="match status" value="1"/>
</dbReference>
<protein>
    <submittedName>
        <fullName evidence="6">LysR family transcriptional regulator</fullName>
    </submittedName>
</protein>
<dbReference type="InterPro" id="IPR005119">
    <property type="entry name" value="LysR_subst-bd"/>
</dbReference>
<dbReference type="PRINTS" id="PR00039">
    <property type="entry name" value="HTHLYSR"/>
</dbReference>
<evidence type="ECO:0000256" key="1">
    <source>
        <dbReference type="ARBA" id="ARBA00009437"/>
    </source>
</evidence>
<dbReference type="Pfam" id="PF00126">
    <property type="entry name" value="HTH_1"/>
    <property type="match status" value="1"/>
</dbReference>
<name>A0A7X5XAC9_STRMQ</name>
<accession>A0A7X5XAC9</accession>
<dbReference type="Gene3D" id="3.40.190.10">
    <property type="entry name" value="Periplasmic binding protein-like II"/>
    <property type="match status" value="2"/>
</dbReference>
<dbReference type="PROSITE" id="PS50931">
    <property type="entry name" value="HTH_LYSR"/>
    <property type="match status" value="1"/>
</dbReference>
<dbReference type="AlphaFoldDB" id="A0A7X5XAC9"/>
<evidence type="ECO:0000313" key="6">
    <source>
        <dbReference type="EMBL" id="NIY69583.1"/>
    </source>
</evidence>
<evidence type="ECO:0000259" key="5">
    <source>
        <dbReference type="PROSITE" id="PS50931"/>
    </source>
</evidence>
<dbReference type="SUPFAM" id="SSF53850">
    <property type="entry name" value="Periplasmic binding protein-like II"/>
    <property type="match status" value="1"/>
</dbReference>
<dbReference type="GO" id="GO:0032993">
    <property type="term" value="C:protein-DNA complex"/>
    <property type="evidence" value="ECO:0007669"/>
    <property type="project" value="TreeGrafter"/>
</dbReference>
<dbReference type="GO" id="GO:0003700">
    <property type="term" value="F:DNA-binding transcription factor activity"/>
    <property type="evidence" value="ECO:0007669"/>
    <property type="project" value="InterPro"/>
</dbReference>
<evidence type="ECO:0000256" key="2">
    <source>
        <dbReference type="ARBA" id="ARBA00023015"/>
    </source>
</evidence>
<keyword evidence="4" id="KW-0804">Transcription</keyword>
<dbReference type="PANTHER" id="PTHR30346">
    <property type="entry name" value="TRANSCRIPTIONAL DUAL REGULATOR HCAR-RELATED"/>
    <property type="match status" value="1"/>
</dbReference>
<dbReference type="SUPFAM" id="SSF46785">
    <property type="entry name" value="Winged helix' DNA-binding domain"/>
    <property type="match status" value="1"/>
</dbReference>
<dbReference type="FunFam" id="1.10.10.10:FF:000001">
    <property type="entry name" value="LysR family transcriptional regulator"/>
    <property type="match status" value="1"/>
</dbReference>
<dbReference type="Proteomes" id="UP000536624">
    <property type="component" value="Unassembled WGS sequence"/>
</dbReference>
<keyword evidence="2" id="KW-0805">Transcription regulation</keyword>
<dbReference type="Gene3D" id="1.10.10.10">
    <property type="entry name" value="Winged helix-like DNA-binding domain superfamily/Winged helix DNA-binding domain"/>
    <property type="match status" value="1"/>
</dbReference>
<dbReference type="EMBL" id="JAALLH010000002">
    <property type="protein sequence ID" value="NIY69583.1"/>
    <property type="molecule type" value="Genomic_DNA"/>
</dbReference>
<dbReference type="GO" id="GO:0003677">
    <property type="term" value="F:DNA binding"/>
    <property type="evidence" value="ECO:0007669"/>
    <property type="project" value="UniProtKB-KW"/>
</dbReference>
<evidence type="ECO:0000256" key="3">
    <source>
        <dbReference type="ARBA" id="ARBA00023125"/>
    </source>
</evidence>
<dbReference type="InterPro" id="IPR000847">
    <property type="entry name" value="LysR_HTH_N"/>
</dbReference>